<proteinExistence type="predicted"/>
<sequence length="156" mass="17735">MQIVLEAGDFRRLSATAQQELLALFGGGAGAPAPDSELRWRAPYPLTHEQAARLVRSLPGNAQRRLALFANRNGRVKMKELMAVDESKDLRTTTRFVRDMATRLRRMVDDPEKKAQLIQWDFDATRWDKTQQTIVDGVYYVAPETAQALREAFDQS</sequence>
<gene>
    <name evidence="1" type="ORF">SAMN05428998_14037</name>
</gene>
<dbReference type="EMBL" id="FWZX01000040">
    <property type="protein sequence ID" value="SMF79826.1"/>
    <property type="molecule type" value="Genomic_DNA"/>
</dbReference>
<protein>
    <submittedName>
        <fullName evidence="1">Uncharacterized protein</fullName>
    </submittedName>
</protein>
<dbReference type="Proteomes" id="UP000192917">
    <property type="component" value="Unassembled WGS sequence"/>
</dbReference>
<evidence type="ECO:0000313" key="1">
    <source>
        <dbReference type="EMBL" id="SMF79826.1"/>
    </source>
</evidence>
<name>A0A1Y6CUV0_9PROT</name>
<dbReference type="STRING" id="560819.SAMN05428998_14037"/>
<evidence type="ECO:0000313" key="2">
    <source>
        <dbReference type="Proteomes" id="UP000192917"/>
    </source>
</evidence>
<reference evidence="1 2" key="1">
    <citation type="submission" date="2017-04" db="EMBL/GenBank/DDBJ databases">
        <authorList>
            <person name="Afonso C.L."/>
            <person name="Miller P.J."/>
            <person name="Scott M.A."/>
            <person name="Spackman E."/>
            <person name="Goraichik I."/>
            <person name="Dimitrov K.M."/>
            <person name="Suarez D.L."/>
            <person name="Swayne D.E."/>
        </authorList>
    </citation>
    <scope>NUCLEOTIDE SEQUENCE [LARGE SCALE GENOMIC DNA]</scope>
    <source>
        <strain evidence="1 2">USBA 355</strain>
    </source>
</reference>
<dbReference type="AlphaFoldDB" id="A0A1Y6CUV0"/>
<dbReference type="RefSeq" id="WP_085126391.1">
    <property type="nucleotide sequence ID" value="NZ_FWZX01000040.1"/>
</dbReference>
<organism evidence="1 2">
    <name type="scientific">Tistlia consotensis USBA 355</name>
    <dbReference type="NCBI Taxonomy" id="560819"/>
    <lineage>
        <taxon>Bacteria</taxon>
        <taxon>Pseudomonadati</taxon>
        <taxon>Pseudomonadota</taxon>
        <taxon>Alphaproteobacteria</taxon>
        <taxon>Rhodospirillales</taxon>
        <taxon>Rhodovibrionaceae</taxon>
        <taxon>Tistlia</taxon>
    </lineage>
</organism>
<keyword evidence="2" id="KW-1185">Reference proteome</keyword>
<accession>A0A1Y6CUV0</accession>